<keyword evidence="4" id="KW-1185">Reference proteome</keyword>
<reference evidence="3 4" key="1">
    <citation type="submission" date="2018-06" db="EMBL/GenBank/DDBJ databases">
        <title>Genomic Encyclopedia of Type Strains, Phase IV (KMG-IV): sequencing the most valuable type-strain genomes for metagenomic binning, comparative biology and taxonomic classification.</title>
        <authorList>
            <person name="Goeker M."/>
        </authorList>
    </citation>
    <scope>NUCLEOTIDE SEQUENCE [LARGE SCALE GENOMIC DNA]</scope>
    <source>
        <strain evidence="3 4">DSM 24875</strain>
    </source>
</reference>
<feature type="domain" description="Tn3 transposase DDE" evidence="2">
    <location>
        <begin position="119"/>
        <end position="194"/>
    </location>
</feature>
<protein>
    <submittedName>
        <fullName evidence="3">Tn3 transposase DDE domain-containing protein</fullName>
    </submittedName>
</protein>
<comment type="caution">
    <text evidence="3">The sequence shown here is derived from an EMBL/GenBank/DDBJ whole genome shotgun (WGS) entry which is preliminary data.</text>
</comment>
<feature type="region of interest" description="Disordered" evidence="1">
    <location>
        <begin position="204"/>
        <end position="231"/>
    </location>
</feature>
<gene>
    <name evidence="3" type="ORF">DFR50_11343</name>
</gene>
<name>A0A366FDV1_9HYPH</name>
<dbReference type="GO" id="GO:0006313">
    <property type="term" value="P:DNA transposition"/>
    <property type="evidence" value="ECO:0007669"/>
    <property type="project" value="InterPro"/>
</dbReference>
<dbReference type="AlphaFoldDB" id="A0A366FDV1"/>
<dbReference type="InterPro" id="IPR002513">
    <property type="entry name" value="Tn3_Tnp_DDE_dom"/>
</dbReference>
<organism evidence="3 4">
    <name type="scientific">Roseiarcus fermentans</name>
    <dbReference type="NCBI Taxonomy" id="1473586"/>
    <lineage>
        <taxon>Bacteria</taxon>
        <taxon>Pseudomonadati</taxon>
        <taxon>Pseudomonadota</taxon>
        <taxon>Alphaproteobacteria</taxon>
        <taxon>Hyphomicrobiales</taxon>
        <taxon>Roseiarcaceae</taxon>
        <taxon>Roseiarcus</taxon>
    </lineage>
</organism>
<sequence length="231" mass="26031">MMMLRDRLRSGDFWVDCSRAFRAFDDFLLPPETFAARRRAGELRLAVADRFDDWRTERVKLLDSRLQEIDALAVAGKLSEAVITAEGHSISPIRKIESDESEVIARRLYGMLPRLRITELLAEVHGWTGFADRFGHLRTGAPAEDGLALMTALLADATDLGLARMAGSSKSFSHSKLLWVAEWRIRDETCQAALPVWSMRFTRSPSRNSGATATRLRRTASFPRTHARRTG</sequence>
<accession>A0A366FDV1</accession>
<dbReference type="GO" id="GO:0004803">
    <property type="term" value="F:transposase activity"/>
    <property type="evidence" value="ECO:0007669"/>
    <property type="project" value="InterPro"/>
</dbReference>
<evidence type="ECO:0000259" key="2">
    <source>
        <dbReference type="Pfam" id="PF01526"/>
    </source>
</evidence>
<evidence type="ECO:0000313" key="3">
    <source>
        <dbReference type="EMBL" id="RBP12854.1"/>
    </source>
</evidence>
<evidence type="ECO:0000313" key="4">
    <source>
        <dbReference type="Proteomes" id="UP000253529"/>
    </source>
</evidence>
<dbReference type="RefSeq" id="WP_113889697.1">
    <property type="nucleotide sequence ID" value="NZ_QNRK01000013.1"/>
</dbReference>
<dbReference type="Pfam" id="PF01526">
    <property type="entry name" value="DDE_Tnp_Tn3"/>
    <property type="match status" value="1"/>
</dbReference>
<evidence type="ECO:0000256" key="1">
    <source>
        <dbReference type="SAM" id="MobiDB-lite"/>
    </source>
</evidence>
<dbReference type="EMBL" id="QNRK01000013">
    <property type="protein sequence ID" value="RBP12854.1"/>
    <property type="molecule type" value="Genomic_DNA"/>
</dbReference>
<proteinExistence type="predicted"/>
<dbReference type="Proteomes" id="UP000253529">
    <property type="component" value="Unassembled WGS sequence"/>
</dbReference>
<dbReference type="OrthoDB" id="7281829at2"/>